<dbReference type="InterPro" id="IPR036105">
    <property type="entry name" value="DiNase_FeMo-co_biosyn_sf"/>
</dbReference>
<dbReference type="Proteomes" id="UP000297597">
    <property type="component" value="Unassembled WGS sequence"/>
</dbReference>
<dbReference type="RefSeq" id="WP_134212920.1">
    <property type="nucleotide sequence ID" value="NZ_QFFZ01000007.1"/>
</dbReference>
<evidence type="ECO:0000313" key="3">
    <source>
        <dbReference type="Proteomes" id="UP000297597"/>
    </source>
</evidence>
<organism evidence="2 3">
    <name type="scientific">Pelotomaculum propionicicum</name>
    <dbReference type="NCBI Taxonomy" id="258475"/>
    <lineage>
        <taxon>Bacteria</taxon>
        <taxon>Bacillati</taxon>
        <taxon>Bacillota</taxon>
        <taxon>Clostridia</taxon>
        <taxon>Eubacteriales</taxon>
        <taxon>Desulfotomaculaceae</taxon>
        <taxon>Pelotomaculum</taxon>
    </lineage>
</organism>
<dbReference type="OrthoDB" id="280278at2"/>
<gene>
    <name evidence="2" type="ORF">Pmgp_01045</name>
</gene>
<sequence length="116" mass="11988">MKIAMPHLEGKVNPHFGTSREFVVVETEDGQIKGKKIIPNEVMHNHGGLAMMLKAEGAEVVITGGIGRPMADALQRAGFEVITGASGDVDKVAGAYLSGNLVAGGVSCDCGGHHGH</sequence>
<dbReference type="InterPro" id="IPR003731">
    <property type="entry name" value="Di-Nase_FeMo-co_biosynth"/>
</dbReference>
<dbReference type="EMBL" id="QFFZ01000007">
    <property type="protein sequence ID" value="TEB12428.1"/>
    <property type="molecule type" value="Genomic_DNA"/>
</dbReference>
<dbReference type="CDD" id="cd00851">
    <property type="entry name" value="MTH1175"/>
    <property type="match status" value="1"/>
</dbReference>
<reference evidence="2 3" key="1">
    <citation type="journal article" date="2018" name="Environ. Microbiol.">
        <title>Novel energy conservation strategies and behaviour of Pelotomaculum schinkii driving syntrophic propionate catabolism.</title>
        <authorList>
            <person name="Hidalgo-Ahumada C.A.P."/>
            <person name="Nobu M.K."/>
            <person name="Narihiro T."/>
            <person name="Tamaki H."/>
            <person name="Liu W.T."/>
            <person name="Kamagata Y."/>
            <person name="Stams A.J.M."/>
            <person name="Imachi H."/>
            <person name="Sousa D.Z."/>
        </authorList>
    </citation>
    <scope>NUCLEOTIDE SEQUENCE [LARGE SCALE GENOMIC DNA]</scope>
    <source>
        <strain evidence="2 3">MGP</strain>
    </source>
</reference>
<proteinExistence type="predicted"/>
<dbReference type="PANTHER" id="PTHR42983:SF1">
    <property type="entry name" value="IRON-MOLYBDENUM PROTEIN"/>
    <property type="match status" value="1"/>
</dbReference>
<dbReference type="SUPFAM" id="SSF53146">
    <property type="entry name" value="Nitrogenase accessory factor-like"/>
    <property type="match status" value="1"/>
</dbReference>
<dbReference type="InterPro" id="IPR033913">
    <property type="entry name" value="MTH1175_dom"/>
</dbReference>
<dbReference type="PANTHER" id="PTHR42983">
    <property type="entry name" value="DINITROGENASE IRON-MOLYBDENUM COFACTOR PROTEIN-RELATED"/>
    <property type="match status" value="1"/>
</dbReference>
<name>A0A4Y7RTV6_9FIRM</name>
<dbReference type="AlphaFoldDB" id="A0A4Y7RTV6"/>
<dbReference type="Gene3D" id="3.30.420.130">
    <property type="entry name" value="Dinitrogenase iron-molybdenum cofactor biosynthesis domain"/>
    <property type="match status" value="1"/>
</dbReference>
<accession>A0A4Y7RTV6</accession>
<protein>
    <recommendedName>
        <fullName evidence="1">Dinitrogenase iron-molybdenum cofactor biosynthesis domain-containing protein</fullName>
    </recommendedName>
</protein>
<keyword evidence="3" id="KW-1185">Reference proteome</keyword>
<dbReference type="Pfam" id="PF02579">
    <property type="entry name" value="Nitro_FeMo-Co"/>
    <property type="match status" value="1"/>
</dbReference>
<feature type="domain" description="Dinitrogenase iron-molybdenum cofactor biosynthesis" evidence="1">
    <location>
        <begin position="9"/>
        <end position="97"/>
    </location>
</feature>
<comment type="caution">
    <text evidence="2">The sequence shown here is derived from an EMBL/GenBank/DDBJ whole genome shotgun (WGS) entry which is preliminary data.</text>
</comment>
<evidence type="ECO:0000259" key="1">
    <source>
        <dbReference type="Pfam" id="PF02579"/>
    </source>
</evidence>
<evidence type="ECO:0000313" key="2">
    <source>
        <dbReference type="EMBL" id="TEB12428.1"/>
    </source>
</evidence>